<evidence type="ECO:0000256" key="5">
    <source>
        <dbReference type="ARBA" id="ARBA00023136"/>
    </source>
</evidence>
<feature type="transmembrane region" description="Helical" evidence="7">
    <location>
        <begin position="536"/>
        <end position="554"/>
    </location>
</feature>
<protein>
    <submittedName>
        <fullName evidence="8">General alpha-glucoside permease</fullName>
    </submittedName>
</protein>
<dbReference type="Proteomes" id="UP000756132">
    <property type="component" value="Chromosome 6"/>
</dbReference>
<reference evidence="8" key="1">
    <citation type="submission" date="2021-12" db="EMBL/GenBank/DDBJ databases">
        <authorList>
            <person name="Zaccaron A."/>
            <person name="Stergiopoulos I."/>
        </authorList>
    </citation>
    <scope>NUCLEOTIDE SEQUENCE</scope>
    <source>
        <strain evidence="8">Race5_Kim</strain>
    </source>
</reference>
<reference evidence="8" key="2">
    <citation type="journal article" date="2022" name="Microb. Genom.">
        <title>A chromosome-scale genome assembly of the tomato pathogen Cladosporium fulvum reveals a compartmentalized genome architecture and the presence of a dispensable chromosome.</title>
        <authorList>
            <person name="Zaccaron A.Z."/>
            <person name="Chen L.H."/>
            <person name="Samaras A."/>
            <person name="Stergiopoulos I."/>
        </authorList>
    </citation>
    <scope>NUCLEOTIDE SEQUENCE</scope>
    <source>
        <strain evidence="8">Race5_Kim</strain>
    </source>
</reference>
<keyword evidence="9" id="KW-1185">Reference proteome</keyword>
<dbReference type="KEGG" id="ffu:CLAFUR5_06698"/>
<feature type="transmembrane region" description="Helical" evidence="7">
    <location>
        <begin position="429"/>
        <end position="449"/>
    </location>
</feature>
<evidence type="ECO:0000256" key="6">
    <source>
        <dbReference type="SAM" id="MobiDB-lite"/>
    </source>
</evidence>
<gene>
    <name evidence="8" type="ORF">CLAFUR5_06698</name>
</gene>
<evidence type="ECO:0000313" key="9">
    <source>
        <dbReference type="Proteomes" id="UP000756132"/>
    </source>
</evidence>
<dbReference type="GO" id="GO:0005886">
    <property type="term" value="C:plasma membrane"/>
    <property type="evidence" value="ECO:0007669"/>
    <property type="project" value="TreeGrafter"/>
</dbReference>
<dbReference type="InterPro" id="IPR036259">
    <property type="entry name" value="MFS_trans_sf"/>
</dbReference>
<evidence type="ECO:0000256" key="4">
    <source>
        <dbReference type="ARBA" id="ARBA00022989"/>
    </source>
</evidence>
<feature type="transmembrane region" description="Helical" evidence="7">
    <location>
        <begin position="234"/>
        <end position="259"/>
    </location>
</feature>
<feature type="transmembrane region" description="Helical" evidence="7">
    <location>
        <begin position="280"/>
        <end position="300"/>
    </location>
</feature>
<name>A0A9Q8PBI5_PASFU</name>
<feature type="region of interest" description="Disordered" evidence="6">
    <location>
        <begin position="1"/>
        <end position="64"/>
    </location>
</feature>
<feature type="transmembrane region" description="Helical" evidence="7">
    <location>
        <begin position="560"/>
        <end position="584"/>
    </location>
</feature>
<dbReference type="Gene3D" id="1.20.1250.20">
    <property type="entry name" value="MFS general substrate transporter like domains"/>
    <property type="match status" value="1"/>
</dbReference>
<feature type="transmembrane region" description="Helical" evidence="7">
    <location>
        <begin position="630"/>
        <end position="650"/>
    </location>
</feature>
<dbReference type="Pfam" id="PF13347">
    <property type="entry name" value="MFS_2"/>
    <property type="match status" value="1"/>
</dbReference>
<dbReference type="PANTHER" id="PTHR19432:SF35">
    <property type="entry name" value="SOLUTE CARRIER FAMILY 45 MEMBER 3 ISOFORM X1"/>
    <property type="match status" value="1"/>
</dbReference>
<evidence type="ECO:0000256" key="7">
    <source>
        <dbReference type="SAM" id="Phobius"/>
    </source>
</evidence>
<feature type="transmembrane region" description="Helical" evidence="7">
    <location>
        <begin position="312"/>
        <end position="334"/>
    </location>
</feature>
<dbReference type="OrthoDB" id="28755at2759"/>
<keyword evidence="4 7" id="KW-1133">Transmembrane helix</keyword>
<organism evidence="8 9">
    <name type="scientific">Passalora fulva</name>
    <name type="common">Tomato leaf mold</name>
    <name type="synonym">Cladosporium fulvum</name>
    <dbReference type="NCBI Taxonomy" id="5499"/>
    <lineage>
        <taxon>Eukaryota</taxon>
        <taxon>Fungi</taxon>
        <taxon>Dikarya</taxon>
        <taxon>Ascomycota</taxon>
        <taxon>Pezizomycotina</taxon>
        <taxon>Dothideomycetes</taxon>
        <taxon>Dothideomycetidae</taxon>
        <taxon>Mycosphaerellales</taxon>
        <taxon>Mycosphaerellaceae</taxon>
        <taxon>Fulvia</taxon>
    </lineage>
</organism>
<dbReference type="AlphaFoldDB" id="A0A9Q8PBI5"/>
<evidence type="ECO:0000256" key="1">
    <source>
        <dbReference type="ARBA" id="ARBA00004141"/>
    </source>
</evidence>
<proteinExistence type="predicted"/>
<feature type="transmembrane region" description="Helical" evidence="7">
    <location>
        <begin position="125"/>
        <end position="143"/>
    </location>
</feature>
<comment type="subcellular location">
    <subcellularLocation>
        <location evidence="1">Membrane</location>
        <topology evidence="1">Multi-pass membrane protein</topology>
    </subcellularLocation>
</comment>
<feature type="compositionally biased region" description="Basic and acidic residues" evidence="6">
    <location>
        <begin position="35"/>
        <end position="50"/>
    </location>
</feature>
<dbReference type="GeneID" id="71986576"/>
<evidence type="ECO:0000256" key="2">
    <source>
        <dbReference type="ARBA" id="ARBA00022448"/>
    </source>
</evidence>
<dbReference type="RefSeq" id="XP_047763798.1">
    <property type="nucleotide sequence ID" value="XM_047905846.1"/>
</dbReference>
<feature type="transmembrane region" description="Helical" evidence="7">
    <location>
        <begin position="163"/>
        <end position="182"/>
    </location>
</feature>
<accession>A0A9Q8PBI5</accession>
<dbReference type="SUPFAM" id="SSF103473">
    <property type="entry name" value="MFS general substrate transporter"/>
    <property type="match status" value="2"/>
</dbReference>
<dbReference type="GO" id="GO:0008506">
    <property type="term" value="F:sucrose:proton symporter activity"/>
    <property type="evidence" value="ECO:0007669"/>
    <property type="project" value="TreeGrafter"/>
</dbReference>
<keyword evidence="3 7" id="KW-0812">Transmembrane</keyword>
<keyword evidence="5 7" id="KW-0472">Membrane</keyword>
<evidence type="ECO:0000256" key="3">
    <source>
        <dbReference type="ARBA" id="ARBA00022692"/>
    </source>
</evidence>
<keyword evidence="2" id="KW-0813">Transport</keyword>
<dbReference type="PANTHER" id="PTHR19432">
    <property type="entry name" value="SUGAR TRANSPORTER"/>
    <property type="match status" value="1"/>
</dbReference>
<evidence type="ECO:0000313" key="8">
    <source>
        <dbReference type="EMBL" id="UJO19432.1"/>
    </source>
</evidence>
<feature type="region of interest" description="Disordered" evidence="6">
    <location>
        <begin position="459"/>
        <end position="481"/>
    </location>
</feature>
<feature type="transmembrane region" description="Helical" evidence="7">
    <location>
        <begin position="662"/>
        <end position="680"/>
    </location>
</feature>
<feature type="transmembrane region" description="Helical" evidence="7">
    <location>
        <begin position="194"/>
        <end position="214"/>
    </location>
</feature>
<feature type="transmembrane region" description="Helical" evidence="7">
    <location>
        <begin position="370"/>
        <end position="391"/>
    </location>
</feature>
<sequence>MDLPDSSPGSSPSRRGSHLDTATNGVPSHPKHVSWRRESRPSFTRDEPRRNSRQMSTGNAHIRRSVDFVKAEEEFNESSPLLLPRKSEEVEALPPLAEVFSPDESSGESSWDVDMGTKEESKSTVYMILLTISFLGLQIAWSVEMSNGSPYLLSLGVSKSMLALVWIAGPLSGTLVQPYVGIKSDNLQSRWGKRRPFIVGGAIATIISLIILAWTREIVGGLLSIFGVSRDSSGTATCSVVLAVLMIYVLDFSINVIQAAIRAFLVDSAPTHQQDTANAWASRLSGIGNITGYLFGYANLPKYLWFFGDTQFKVLCVIACLVLAITVAISVTSVGERDPRQDGKPMQQTGGVIAFFRQLYRSVKKLPPQIKAVCVVQLAAWIGWFPFLFYITTYIGELYVEPIFKEKGPDLTDKDIDEAWEHGTRVGTFALLIYAIVSFLASVTIPWFVASSYDPENLHDTPRTPGTPMARTPGTPMTDLTPGRFGDGGDGYFGIRASGAADARSTKSTFAQKAKKWFTKKRGRSLAIPWLTLKRGWLLSHIMFAILMWLTFIAKNTTVATILAGLVGIPWAMTMWAPFALIAAEISKRENIRRGIIKPPPTRDGELLARGEDTSEGADQAGVVLGIHNVAIAAPQVIATLISSAVFKALQKPRGSVGDDSVAWVLRFGGILALVAAWLTRRIKEEDDPEDAKPHW</sequence>
<feature type="compositionally biased region" description="Low complexity" evidence="6">
    <location>
        <begin position="1"/>
        <end position="14"/>
    </location>
</feature>
<dbReference type="EMBL" id="CP090168">
    <property type="protein sequence ID" value="UJO19432.1"/>
    <property type="molecule type" value="Genomic_DNA"/>
</dbReference>